<organism evidence="2 3">
    <name type="scientific">Aminobacterium colombiense (strain DSM 12261 / ALA-1)</name>
    <dbReference type="NCBI Taxonomy" id="572547"/>
    <lineage>
        <taxon>Bacteria</taxon>
        <taxon>Thermotogati</taxon>
        <taxon>Synergistota</taxon>
        <taxon>Synergistia</taxon>
        <taxon>Synergistales</taxon>
        <taxon>Aminobacteriaceae</taxon>
        <taxon>Aminobacterium</taxon>
    </lineage>
</organism>
<proteinExistence type="predicted"/>
<dbReference type="RefSeq" id="WP_013047933.1">
    <property type="nucleotide sequence ID" value="NC_014011.1"/>
</dbReference>
<dbReference type="AlphaFoldDB" id="D5EDN5"/>
<dbReference type="KEGG" id="aco:Amico_0531"/>
<evidence type="ECO:0000256" key="1">
    <source>
        <dbReference type="SAM" id="MobiDB-lite"/>
    </source>
</evidence>
<protein>
    <submittedName>
        <fullName evidence="2">Uncharacterized protein</fullName>
    </submittedName>
</protein>
<evidence type="ECO:0000313" key="3">
    <source>
        <dbReference type="Proteomes" id="UP000002366"/>
    </source>
</evidence>
<accession>D5EDN5</accession>
<name>D5EDN5_AMICL</name>
<dbReference type="EMBL" id="CP001997">
    <property type="protein sequence ID" value="ADE56667.1"/>
    <property type="molecule type" value="Genomic_DNA"/>
</dbReference>
<reference evidence="2 3" key="1">
    <citation type="journal article" date="2010" name="Stand. Genomic Sci.">
        <title>Complete genome sequence of Aminobacterium colombiense type strain (ALA-1).</title>
        <authorList>
            <person name="Chertkov O."/>
            <person name="Sikorski J."/>
            <person name="Brambilla E."/>
            <person name="Lapidus A."/>
            <person name="Copeland A."/>
            <person name="Glavina Del Rio T."/>
            <person name="Nolan M."/>
            <person name="Lucas S."/>
            <person name="Tice H."/>
            <person name="Cheng J.F."/>
            <person name="Han C."/>
            <person name="Detter J.C."/>
            <person name="Bruce D."/>
            <person name="Tapia R."/>
            <person name="Goodwin L."/>
            <person name="Pitluck S."/>
            <person name="Liolios K."/>
            <person name="Ivanova N."/>
            <person name="Mavromatis K."/>
            <person name="Ovchinnikova G."/>
            <person name="Pati A."/>
            <person name="Chen A."/>
            <person name="Palaniappan K."/>
            <person name="Land M."/>
            <person name="Hauser L."/>
            <person name="Chang Y.J."/>
            <person name="Jeffries C.D."/>
            <person name="Spring S."/>
            <person name="Rohde M."/>
            <person name="Goker M."/>
            <person name="Bristow J."/>
            <person name="Eisen J.A."/>
            <person name="Markowitz V."/>
            <person name="Hugenholtz P."/>
            <person name="Kyrpides N.C."/>
            <person name="Klenk H.P."/>
        </authorList>
    </citation>
    <scope>NUCLEOTIDE SEQUENCE [LARGE SCALE GENOMIC DNA]</scope>
    <source>
        <strain evidence="3">DSM 12261 / ALA-1</strain>
    </source>
</reference>
<keyword evidence="3" id="KW-1185">Reference proteome</keyword>
<feature type="compositionally biased region" description="Basic and acidic residues" evidence="1">
    <location>
        <begin position="21"/>
        <end position="31"/>
    </location>
</feature>
<gene>
    <name evidence="2" type="ordered locus">Amico_0531</name>
</gene>
<dbReference type="Proteomes" id="UP000002366">
    <property type="component" value="Chromosome"/>
</dbReference>
<sequence length="54" mass="6359">MRKQIARSTIEDTPPPFTLTREVKNDSEIKETGYNYSDSEKERGQTYEKASYRL</sequence>
<evidence type="ECO:0000313" key="2">
    <source>
        <dbReference type="EMBL" id="ADE56667.1"/>
    </source>
</evidence>
<dbReference type="HOGENOM" id="CLU_3039750_0_0_0"/>
<feature type="region of interest" description="Disordered" evidence="1">
    <location>
        <begin position="1"/>
        <end position="54"/>
    </location>
</feature>